<accession>F3NRU9</accession>
<proteinExistence type="predicted"/>
<gene>
    <name evidence="2" type="ORF">SGM_5863</name>
</gene>
<dbReference type="STRING" id="996637.SGM_5863"/>
<keyword evidence="3" id="KW-1185">Reference proteome</keyword>
<dbReference type="Proteomes" id="UP000003022">
    <property type="component" value="Unassembled WGS sequence"/>
</dbReference>
<organism evidence="2 3">
    <name type="scientific">Streptomyces griseoaurantiacus M045</name>
    <dbReference type="NCBI Taxonomy" id="996637"/>
    <lineage>
        <taxon>Bacteria</taxon>
        <taxon>Bacillati</taxon>
        <taxon>Actinomycetota</taxon>
        <taxon>Actinomycetes</taxon>
        <taxon>Kitasatosporales</taxon>
        <taxon>Streptomycetaceae</taxon>
        <taxon>Streptomyces</taxon>
        <taxon>Streptomyces aurantiacus group</taxon>
    </lineage>
</organism>
<sequence length="134" mass="14461">MLVGTQCVALRPVGGGRHRRLTPFTPRSRGIRSGSRNGDGDHRDPRPSRPVRVLAHRLGGPGHRSCHCRPAGNRPRDGRRGTGPSGPVGVRSVARTQKGPRRVGPPPPRSRLSGLSLQAFKLTIRHGPTPYGRT</sequence>
<dbReference type="EMBL" id="AEYX01000045">
    <property type="protein sequence ID" value="EGG43522.1"/>
    <property type="molecule type" value="Genomic_DNA"/>
</dbReference>
<feature type="region of interest" description="Disordered" evidence="1">
    <location>
        <begin position="14"/>
        <end position="114"/>
    </location>
</feature>
<evidence type="ECO:0000313" key="3">
    <source>
        <dbReference type="Proteomes" id="UP000003022"/>
    </source>
</evidence>
<feature type="compositionally biased region" description="Low complexity" evidence="1">
    <location>
        <begin position="27"/>
        <end position="36"/>
    </location>
</feature>
<reference evidence="2 3" key="1">
    <citation type="journal article" date="2011" name="J. Bacteriol.">
        <title>Draft genome sequence of the marine bacterium Streptomyces griseoaurantiacus M045, which produces novel manumycin-type antibiotics with a pABA core component.</title>
        <authorList>
            <person name="Li F."/>
            <person name="Jiang P."/>
            <person name="Zheng H."/>
            <person name="Wang S."/>
            <person name="Zhao G."/>
            <person name="Qin S."/>
            <person name="Liu Z."/>
        </authorList>
    </citation>
    <scope>NUCLEOTIDE SEQUENCE [LARGE SCALE GENOMIC DNA]</scope>
    <source>
        <strain evidence="2 3">M045</strain>
    </source>
</reference>
<comment type="caution">
    <text evidence="2">The sequence shown here is derived from an EMBL/GenBank/DDBJ whole genome shotgun (WGS) entry which is preliminary data.</text>
</comment>
<protein>
    <submittedName>
        <fullName evidence="2">Uncharacterized protein</fullName>
    </submittedName>
</protein>
<evidence type="ECO:0000256" key="1">
    <source>
        <dbReference type="SAM" id="MobiDB-lite"/>
    </source>
</evidence>
<evidence type="ECO:0000313" key="2">
    <source>
        <dbReference type="EMBL" id="EGG43522.1"/>
    </source>
</evidence>
<dbReference type="AlphaFoldDB" id="F3NRU9"/>
<feature type="compositionally biased region" description="Basic and acidic residues" evidence="1">
    <location>
        <begin position="38"/>
        <end position="47"/>
    </location>
</feature>
<name>F3NRU9_9ACTN</name>